<dbReference type="InterPro" id="IPR024072">
    <property type="entry name" value="DHFR-like_dom_sf"/>
</dbReference>
<protein>
    <submittedName>
        <fullName evidence="2">Dihydrofolate reductase family protein</fullName>
    </submittedName>
</protein>
<gene>
    <name evidence="2" type="ORF">L0C25_16835</name>
</gene>
<dbReference type="Pfam" id="PF01872">
    <property type="entry name" value="RibD_C"/>
    <property type="match status" value="1"/>
</dbReference>
<reference evidence="2" key="1">
    <citation type="submission" date="2022-01" db="EMBL/GenBank/DDBJ databases">
        <title>Nocardioidaceae gen. sp. A5X3R13.</title>
        <authorList>
            <person name="Lopez Marin M.A."/>
            <person name="Uhlik O."/>
        </authorList>
    </citation>
    <scope>NUCLEOTIDE SEQUENCE</scope>
    <source>
        <strain evidence="2">A5X3R13</strain>
    </source>
</reference>
<accession>A0AA46YKR1</accession>
<dbReference type="InterPro" id="IPR050765">
    <property type="entry name" value="Riboflavin_Biosynth_HTPR"/>
</dbReference>
<proteinExistence type="predicted"/>
<dbReference type="Proteomes" id="UP001164390">
    <property type="component" value="Chromosome"/>
</dbReference>
<dbReference type="InterPro" id="IPR002734">
    <property type="entry name" value="RibDG_C"/>
</dbReference>
<dbReference type="RefSeq" id="WP_271632857.1">
    <property type="nucleotide sequence ID" value="NZ_CP094970.1"/>
</dbReference>
<name>A0AA46YKR1_9ACTN</name>
<sequence length="185" mass="20455">MRRIVVSMWTTLDGYVAGPQDQMDWLSPDDQMMQYEISLVTDAEALLLGRITHGDFAGAWPAMARDESQPPERRAYAQRVDDMPKLVVSRSGRTADWGNTSRIESLDAATVTDLKNDGDGDLVIYGSLGVIDALRELDMIDEYHLLVHPTAIGEGKALFGGPTRLRLRSAETFPSGVVLMRFGRA</sequence>
<dbReference type="SUPFAM" id="SSF53597">
    <property type="entry name" value="Dihydrofolate reductase-like"/>
    <property type="match status" value="1"/>
</dbReference>
<evidence type="ECO:0000313" key="3">
    <source>
        <dbReference type="Proteomes" id="UP001164390"/>
    </source>
</evidence>
<dbReference type="PANTHER" id="PTHR38011:SF11">
    <property type="entry name" value="2,5-DIAMINO-6-RIBOSYLAMINO-4(3H)-PYRIMIDINONE 5'-PHOSPHATE REDUCTASE"/>
    <property type="match status" value="1"/>
</dbReference>
<keyword evidence="3" id="KW-1185">Reference proteome</keyword>
<dbReference type="KEGG" id="sgrg:L0C25_16835"/>
<dbReference type="EMBL" id="CP094970">
    <property type="protein sequence ID" value="UYM04198.1"/>
    <property type="molecule type" value="Genomic_DNA"/>
</dbReference>
<dbReference type="GO" id="GO:0008703">
    <property type="term" value="F:5-amino-6-(5-phosphoribosylamino)uracil reductase activity"/>
    <property type="evidence" value="ECO:0007669"/>
    <property type="project" value="InterPro"/>
</dbReference>
<organism evidence="2 3">
    <name type="scientific">Solicola gregarius</name>
    <dbReference type="NCBI Taxonomy" id="2908642"/>
    <lineage>
        <taxon>Bacteria</taxon>
        <taxon>Bacillati</taxon>
        <taxon>Actinomycetota</taxon>
        <taxon>Actinomycetes</taxon>
        <taxon>Propionibacteriales</taxon>
        <taxon>Nocardioidaceae</taxon>
        <taxon>Solicola</taxon>
    </lineage>
</organism>
<evidence type="ECO:0000313" key="2">
    <source>
        <dbReference type="EMBL" id="UYM04198.1"/>
    </source>
</evidence>
<feature type="domain" description="Bacterial bifunctional deaminase-reductase C-terminal" evidence="1">
    <location>
        <begin position="4"/>
        <end position="179"/>
    </location>
</feature>
<dbReference type="GO" id="GO:0009231">
    <property type="term" value="P:riboflavin biosynthetic process"/>
    <property type="evidence" value="ECO:0007669"/>
    <property type="project" value="InterPro"/>
</dbReference>
<dbReference type="PANTHER" id="PTHR38011">
    <property type="entry name" value="DIHYDROFOLATE REDUCTASE FAMILY PROTEIN (AFU_ORTHOLOGUE AFUA_8G06820)"/>
    <property type="match status" value="1"/>
</dbReference>
<dbReference type="Gene3D" id="3.40.430.10">
    <property type="entry name" value="Dihydrofolate Reductase, subunit A"/>
    <property type="match status" value="1"/>
</dbReference>
<dbReference type="AlphaFoldDB" id="A0AA46YKR1"/>
<evidence type="ECO:0000259" key="1">
    <source>
        <dbReference type="Pfam" id="PF01872"/>
    </source>
</evidence>